<dbReference type="InterPro" id="IPR001279">
    <property type="entry name" value="Metallo-B-lactamas"/>
</dbReference>
<dbReference type="InterPro" id="IPR052926">
    <property type="entry name" value="Metallo-beta-lactamase_dom"/>
</dbReference>
<feature type="domain" description="Metallo-beta-lactamase" evidence="1">
    <location>
        <begin position="68"/>
        <end position="121"/>
    </location>
</feature>
<name>A0A7C1JFT7_9CHLR</name>
<dbReference type="InterPro" id="IPR041712">
    <property type="entry name" value="DHPS-like_MBL-fold"/>
</dbReference>
<proteinExistence type="predicted"/>
<dbReference type="GO" id="GO:0016740">
    <property type="term" value="F:transferase activity"/>
    <property type="evidence" value="ECO:0007669"/>
    <property type="project" value="TreeGrafter"/>
</dbReference>
<dbReference type="PANTHER" id="PTHR13754">
    <property type="entry name" value="METALLO-BETA-LACTAMASE SUPERFAMILY PROTEIN"/>
    <property type="match status" value="1"/>
</dbReference>
<dbReference type="GO" id="GO:0016787">
    <property type="term" value="F:hydrolase activity"/>
    <property type="evidence" value="ECO:0007669"/>
    <property type="project" value="UniProtKB-KW"/>
</dbReference>
<dbReference type="InterPro" id="IPR036866">
    <property type="entry name" value="RibonucZ/Hydroxyglut_hydro"/>
</dbReference>
<keyword evidence="2" id="KW-0378">Hydrolase</keyword>
<protein>
    <submittedName>
        <fullName evidence="2">MBL fold metallo-hydrolase</fullName>
    </submittedName>
</protein>
<dbReference type="AlphaFoldDB" id="A0A7C1JFT7"/>
<comment type="caution">
    <text evidence="2">The sequence shown here is derived from an EMBL/GenBank/DDBJ whole genome shotgun (WGS) entry which is preliminary data.</text>
</comment>
<dbReference type="PANTHER" id="PTHR13754:SF13">
    <property type="entry name" value="METALLO-BETA-LACTAMASE SUPERFAMILY PROTEIN (AFU_ORTHOLOGUE AFUA_3G07630)"/>
    <property type="match status" value="1"/>
</dbReference>
<organism evidence="2">
    <name type="scientific">Caldilinea aerophila</name>
    <dbReference type="NCBI Taxonomy" id="133453"/>
    <lineage>
        <taxon>Bacteria</taxon>
        <taxon>Bacillati</taxon>
        <taxon>Chloroflexota</taxon>
        <taxon>Caldilineae</taxon>
        <taxon>Caldilineales</taxon>
        <taxon>Caldilineaceae</taxon>
        <taxon>Caldilinea</taxon>
    </lineage>
</organism>
<accession>A0A7C1JFT7</accession>
<sequence length="326" mass="35001">MSYILPVDQLEVLVLIDNVTDSLSTNSSMAISEWTGLLTAGRLQLLSGRCTCCAHHGLSLLITVRLGNAAHTVLFDTGPEASTFLRNAEILGVDFAAIDAVVLSHGHWDHGGGLEAAIEKIAKARNGQRVDCFLHPGMFAERALQRPNGELLKFESVPSPDVLAQAGANVVNTRAPQFIAEGTFYLSGEIPRGTSYETGFPGHVRRSDDGQSWEPDPLIMDERFISVYVKNKGQIVFSACSHAGIVNVLTHARSVFPSIPLYGVIGGLHLSGATEKVIPETIADLQQFGLKLLAAGHCTGWRAMSALARVFGDELVPSAVGKRYTV</sequence>
<evidence type="ECO:0000259" key="1">
    <source>
        <dbReference type="Pfam" id="PF00753"/>
    </source>
</evidence>
<dbReference type="Pfam" id="PF00753">
    <property type="entry name" value="Lactamase_B"/>
    <property type="match status" value="1"/>
</dbReference>
<reference evidence="2" key="1">
    <citation type="journal article" date="2020" name="mSystems">
        <title>Genome- and Community-Level Interaction Insights into Carbon Utilization and Element Cycling Functions of Hydrothermarchaeota in Hydrothermal Sediment.</title>
        <authorList>
            <person name="Zhou Z."/>
            <person name="Liu Y."/>
            <person name="Xu W."/>
            <person name="Pan J."/>
            <person name="Luo Z.H."/>
            <person name="Li M."/>
        </authorList>
    </citation>
    <scope>NUCLEOTIDE SEQUENCE [LARGE SCALE GENOMIC DNA]</scope>
    <source>
        <strain evidence="2">SpSt-289</strain>
    </source>
</reference>
<dbReference type="Gene3D" id="3.60.15.10">
    <property type="entry name" value="Ribonuclease Z/Hydroxyacylglutathione hydrolase-like"/>
    <property type="match status" value="1"/>
</dbReference>
<gene>
    <name evidence="2" type="ORF">ENQ20_18665</name>
</gene>
<evidence type="ECO:0000313" key="2">
    <source>
        <dbReference type="EMBL" id="HDX33484.1"/>
    </source>
</evidence>
<dbReference type="CDD" id="cd07713">
    <property type="entry name" value="DHPS-like_MBL-fold"/>
    <property type="match status" value="1"/>
</dbReference>
<dbReference type="EMBL" id="DSMG01000194">
    <property type="protein sequence ID" value="HDX33484.1"/>
    <property type="molecule type" value="Genomic_DNA"/>
</dbReference>
<dbReference type="SUPFAM" id="SSF56281">
    <property type="entry name" value="Metallo-hydrolase/oxidoreductase"/>
    <property type="match status" value="1"/>
</dbReference>